<gene>
    <name evidence="2" type="ORF">MICPUCDRAFT_40547</name>
</gene>
<dbReference type="KEGG" id="mpp:MICPUCDRAFT_40547"/>
<feature type="region of interest" description="Disordered" evidence="1">
    <location>
        <begin position="46"/>
        <end position="70"/>
    </location>
</feature>
<dbReference type="EMBL" id="GG663741">
    <property type="protein sequence ID" value="EEH56003.1"/>
    <property type="molecule type" value="Genomic_DNA"/>
</dbReference>
<keyword evidence="3" id="KW-1185">Reference proteome</keyword>
<sequence length="324" mass="33872">MSVDLDESSTIDLDPDEMMGAYDVLAPGDAHDALFGGAQLAPESVMLDDDDDVSADDDDVSADDDDADDVRAMTTGADRRGDDHDISARAEAAAPCDRETGPCEWNAVCRAHVDDWERAHGGGAGSYLAWLRANAQPIPGWLEGGAVGQRGSGSVDAVAGVAVTEEPPEGVMDATTTTATTTTATTTTPPSRWFQNVDDDDDDDDDDERYAFEAEDAAATIREYAAREAIRHERDVPMAKLAARKTVTDAFLKAATPLVFGGPGARSGGGGGGPVDVGSPGSDLGKYDDVLDAYYTGGGGGDDDDDDDAMQTGRGEKRRAEEEA</sequence>
<feature type="region of interest" description="Disordered" evidence="1">
    <location>
        <begin position="263"/>
        <end position="324"/>
    </location>
</feature>
<proteinExistence type="predicted"/>
<feature type="compositionally biased region" description="Acidic residues" evidence="1">
    <location>
        <begin position="197"/>
        <end position="207"/>
    </location>
</feature>
<dbReference type="Proteomes" id="UP000001876">
    <property type="component" value="Unassembled WGS sequence"/>
</dbReference>
<feature type="compositionally biased region" description="Low complexity" evidence="1">
    <location>
        <begin position="179"/>
        <end position="188"/>
    </location>
</feature>
<name>C1MVJ9_MICPC</name>
<feature type="region of interest" description="Disordered" evidence="1">
    <location>
        <begin position="179"/>
        <end position="207"/>
    </location>
</feature>
<evidence type="ECO:0000313" key="2">
    <source>
        <dbReference type="EMBL" id="EEH56003.1"/>
    </source>
</evidence>
<organism evidence="3">
    <name type="scientific">Micromonas pusilla (strain CCMP1545)</name>
    <name type="common">Picoplanktonic green alga</name>
    <dbReference type="NCBI Taxonomy" id="564608"/>
    <lineage>
        <taxon>Eukaryota</taxon>
        <taxon>Viridiplantae</taxon>
        <taxon>Chlorophyta</taxon>
        <taxon>Mamiellophyceae</taxon>
        <taxon>Mamiellales</taxon>
        <taxon>Mamiellaceae</taxon>
        <taxon>Micromonas</taxon>
    </lineage>
</organism>
<feature type="compositionally biased region" description="Basic and acidic residues" evidence="1">
    <location>
        <begin position="314"/>
        <end position="324"/>
    </location>
</feature>
<feature type="compositionally biased region" description="Acidic residues" evidence="1">
    <location>
        <begin position="46"/>
        <end position="68"/>
    </location>
</feature>
<dbReference type="GeneID" id="9685204"/>
<protein>
    <submittedName>
        <fullName evidence="2">Predicted protein</fullName>
    </submittedName>
</protein>
<reference evidence="2 3" key="1">
    <citation type="journal article" date="2009" name="Science">
        <title>Green evolution and dynamic adaptations revealed by genomes of the marine picoeukaryotes Micromonas.</title>
        <authorList>
            <person name="Worden A.Z."/>
            <person name="Lee J.H."/>
            <person name="Mock T."/>
            <person name="Rouze P."/>
            <person name="Simmons M.P."/>
            <person name="Aerts A.L."/>
            <person name="Allen A.E."/>
            <person name="Cuvelier M.L."/>
            <person name="Derelle E."/>
            <person name="Everett M.V."/>
            <person name="Foulon E."/>
            <person name="Grimwood J."/>
            <person name="Gundlach H."/>
            <person name="Henrissat B."/>
            <person name="Napoli C."/>
            <person name="McDonald S.M."/>
            <person name="Parker M.S."/>
            <person name="Rombauts S."/>
            <person name="Salamov A."/>
            <person name="Von Dassow P."/>
            <person name="Badger J.H."/>
            <person name="Coutinho P.M."/>
            <person name="Demir E."/>
            <person name="Dubchak I."/>
            <person name="Gentemann C."/>
            <person name="Eikrem W."/>
            <person name="Gready J.E."/>
            <person name="John U."/>
            <person name="Lanier W."/>
            <person name="Lindquist E.A."/>
            <person name="Lucas S."/>
            <person name="Mayer K.F."/>
            <person name="Moreau H."/>
            <person name="Not F."/>
            <person name="Otillar R."/>
            <person name="Panaud O."/>
            <person name="Pangilinan J."/>
            <person name="Paulsen I."/>
            <person name="Piegu B."/>
            <person name="Poliakov A."/>
            <person name="Robbens S."/>
            <person name="Schmutz J."/>
            <person name="Toulza E."/>
            <person name="Wyss T."/>
            <person name="Zelensky A."/>
            <person name="Zhou K."/>
            <person name="Armbrust E.V."/>
            <person name="Bhattacharya D."/>
            <person name="Goodenough U.W."/>
            <person name="Van de Peer Y."/>
            <person name="Grigoriev I.V."/>
        </authorList>
    </citation>
    <scope>NUCLEOTIDE SEQUENCE [LARGE SCALE GENOMIC DNA]</scope>
    <source>
        <strain evidence="2 3">CCMP1545</strain>
    </source>
</reference>
<dbReference type="RefSeq" id="XP_003060051.1">
    <property type="nucleotide sequence ID" value="XM_003060005.1"/>
</dbReference>
<feature type="compositionally biased region" description="Gly residues" evidence="1">
    <location>
        <begin position="263"/>
        <end position="275"/>
    </location>
</feature>
<accession>C1MVJ9</accession>
<evidence type="ECO:0000256" key="1">
    <source>
        <dbReference type="SAM" id="MobiDB-lite"/>
    </source>
</evidence>
<evidence type="ECO:0000313" key="3">
    <source>
        <dbReference type="Proteomes" id="UP000001876"/>
    </source>
</evidence>
<dbReference type="AlphaFoldDB" id="C1MVJ9"/>